<dbReference type="InterPro" id="IPR003959">
    <property type="entry name" value="ATPase_AAA_core"/>
</dbReference>
<dbReference type="Gene3D" id="3.40.50.300">
    <property type="entry name" value="P-loop containing nucleotide triphosphate hydrolases"/>
    <property type="match status" value="1"/>
</dbReference>
<dbReference type="Gene3D" id="1.10.8.60">
    <property type="match status" value="1"/>
</dbReference>
<organism evidence="7 8">
    <name type="scientific">Folsomia candida</name>
    <name type="common">Springtail</name>
    <dbReference type="NCBI Taxonomy" id="158441"/>
    <lineage>
        <taxon>Eukaryota</taxon>
        <taxon>Metazoa</taxon>
        <taxon>Ecdysozoa</taxon>
        <taxon>Arthropoda</taxon>
        <taxon>Hexapoda</taxon>
        <taxon>Collembola</taxon>
        <taxon>Entomobryomorpha</taxon>
        <taxon>Isotomoidea</taxon>
        <taxon>Isotomidae</taxon>
        <taxon>Proisotominae</taxon>
        <taxon>Folsomia</taxon>
    </lineage>
</organism>
<dbReference type="STRING" id="158441.A0A226EP59"/>
<dbReference type="OrthoDB" id="5421at2759"/>
<feature type="region of interest" description="Disordered" evidence="5">
    <location>
        <begin position="92"/>
        <end position="149"/>
    </location>
</feature>
<feature type="compositionally biased region" description="Gly residues" evidence="5">
    <location>
        <begin position="123"/>
        <end position="137"/>
    </location>
</feature>
<evidence type="ECO:0000256" key="5">
    <source>
        <dbReference type="SAM" id="MobiDB-lite"/>
    </source>
</evidence>
<dbReference type="AlphaFoldDB" id="A0A226EP59"/>
<dbReference type="GO" id="GO:0016887">
    <property type="term" value="F:ATP hydrolysis activity"/>
    <property type="evidence" value="ECO:0007669"/>
    <property type="project" value="InterPro"/>
</dbReference>
<proteinExistence type="inferred from homology"/>
<dbReference type="GO" id="GO:0045815">
    <property type="term" value="P:transcription initiation-coupled chromatin remodeling"/>
    <property type="evidence" value="ECO:0007669"/>
    <property type="project" value="TreeGrafter"/>
</dbReference>
<dbReference type="SUPFAM" id="SSF52540">
    <property type="entry name" value="P-loop containing nucleoside triphosphate hydrolases"/>
    <property type="match status" value="1"/>
</dbReference>
<dbReference type="Pfam" id="PF00004">
    <property type="entry name" value="AAA"/>
    <property type="match status" value="1"/>
</dbReference>
<name>A0A226EP59_FOLCA</name>
<dbReference type="GO" id="GO:0006337">
    <property type="term" value="P:nucleosome disassembly"/>
    <property type="evidence" value="ECO:0007669"/>
    <property type="project" value="TreeGrafter"/>
</dbReference>
<dbReference type="PANTHER" id="PTHR23069:SF0">
    <property type="entry name" value="TAT-BINDING HOMOLOG 7"/>
    <property type="match status" value="1"/>
</dbReference>
<feature type="domain" description="AAA+ ATPase" evidence="6">
    <location>
        <begin position="185"/>
        <end position="330"/>
    </location>
</feature>
<dbReference type="Proteomes" id="UP000198287">
    <property type="component" value="Unassembled WGS sequence"/>
</dbReference>
<gene>
    <name evidence="7" type="ORF">Fcan01_04310</name>
</gene>
<keyword evidence="8" id="KW-1185">Reference proteome</keyword>
<evidence type="ECO:0000313" key="7">
    <source>
        <dbReference type="EMBL" id="OXA58998.1"/>
    </source>
</evidence>
<evidence type="ECO:0000313" key="8">
    <source>
        <dbReference type="Proteomes" id="UP000198287"/>
    </source>
</evidence>
<dbReference type="GO" id="GO:0005524">
    <property type="term" value="F:ATP binding"/>
    <property type="evidence" value="ECO:0007669"/>
    <property type="project" value="UniProtKB-KW"/>
</dbReference>
<evidence type="ECO:0000256" key="1">
    <source>
        <dbReference type="ARBA" id="ARBA00006914"/>
    </source>
</evidence>
<evidence type="ECO:0000256" key="3">
    <source>
        <dbReference type="ARBA" id="ARBA00022840"/>
    </source>
</evidence>
<dbReference type="InterPro" id="IPR045199">
    <property type="entry name" value="ATAD2-like"/>
</dbReference>
<dbReference type="GO" id="GO:0006334">
    <property type="term" value="P:nucleosome assembly"/>
    <property type="evidence" value="ECO:0007669"/>
    <property type="project" value="TreeGrafter"/>
</dbReference>
<dbReference type="PROSITE" id="PS00674">
    <property type="entry name" value="AAA"/>
    <property type="match status" value="1"/>
</dbReference>
<dbReference type="InterPro" id="IPR003593">
    <property type="entry name" value="AAA+_ATPase"/>
</dbReference>
<comment type="similarity">
    <text evidence="1">Belongs to the AAA ATPase family.</text>
</comment>
<evidence type="ECO:0000259" key="6">
    <source>
        <dbReference type="SMART" id="SM00382"/>
    </source>
</evidence>
<evidence type="ECO:0000256" key="4">
    <source>
        <dbReference type="ARBA" id="ARBA00023117"/>
    </source>
</evidence>
<dbReference type="InterPro" id="IPR027417">
    <property type="entry name" value="P-loop_NTPase"/>
</dbReference>
<keyword evidence="3" id="KW-0067">ATP-binding</keyword>
<dbReference type="GO" id="GO:0003682">
    <property type="term" value="F:chromatin binding"/>
    <property type="evidence" value="ECO:0007669"/>
    <property type="project" value="TreeGrafter"/>
</dbReference>
<keyword evidence="2" id="KW-0547">Nucleotide-binding</keyword>
<dbReference type="EMBL" id="LNIX01000002">
    <property type="protein sequence ID" value="OXA58998.1"/>
    <property type="molecule type" value="Genomic_DNA"/>
</dbReference>
<protein>
    <submittedName>
        <fullName evidence="7">Tat-binding 7</fullName>
    </submittedName>
</protein>
<dbReference type="GO" id="GO:0042393">
    <property type="term" value="F:histone binding"/>
    <property type="evidence" value="ECO:0007669"/>
    <property type="project" value="TreeGrafter"/>
</dbReference>
<evidence type="ECO:0000256" key="2">
    <source>
        <dbReference type="ARBA" id="ARBA00022741"/>
    </source>
</evidence>
<dbReference type="PANTHER" id="PTHR23069">
    <property type="entry name" value="AAA DOMAIN-CONTAINING"/>
    <property type="match status" value="1"/>
</dbReference>
<dbReference type="GO" id="GO:0005634">
    <property type="term" value="C:nucleus"/>
    <property type="evidence" value="ECO:0007669"/>
    <property type="project" value="TreeGrafter"/>
</dbReference>
<sequence>MDNGQDRLPIHRPEVSQDAELVENQHRLRAGTVDFPPLTCIPGTTTIETFVDAADDAMDISDDAATDNLPEMEIFADFDMSTAHYAPFQSSTPTLAHCGFLPPGRGGGRRGPNRGGPNRRGPNGDGPNGDGPNGGRGGGDEGDFVDPSLNLRSVGGLPEHINFLQRAVIYPLKNKDAFNDWGIDLPKGILFHGPPGTGKTLLAKCLANAVNAVLGGTTKVTFFYQKGSESNSMWFGESEENLRKLFNKAKANVPSIIFFDELDALCPNRDKASESSEAYVGVVTELLALIDSVKRGDVLIIGATNRLDAIDVAIRRPGRFDKDLAFNLPDIPGRKKIVQIHTQKWFRDQPDSEQLETIANNTIGYSGADLQKLCTDTFIAAKDRCGRVPAAEITISSADWAKAMKEMRPSKSDVFESTLIAAKPPLPLMMPLAGNMIKEIVTSLGDILPRDNGHFPFAMTGMRSYLVREGNLDSEVFLNHVILTGVLSDPTVSNVPVYYLDLPHLAGRIDDGLTAIKAARCIIKQAENSDRPCILFVPGINWINDAIAQHTREQNDFVFFDLLRTLAGTNAILLASVIGNMKEISAEILTPFSDRNVYKVRVPEREERLAFYRQIFDDLIPTEDDEPREKRAREESRDDVDRFEKHLQTAVDLTENDPCDFLLKLYEKLRKVKIEHYVLDENQGNLRYDLDGLDRSFTEIFDLYHLNRLQE</sequence>
<dbReference type="OMA" id="WINDAIA"/>
<reference evidence="7 8" key="1">
    <citation type="submission" date="2015-12" db="EMBL/GenBank/DDBJ databases">
        <title>The genome of Folsomia candida.</title>
        <authorList>
            <person name="Faddeeva A."/>
            <person name="Derks M.F."/>
            <person name="Anvar Y."/>
            <person name="Smit S."/>
            <person name="Van Straalen N."/>
            <person name="Roelofs D."/>
        </authorList>
    </citation>
    <scope>NUCLEOTIDE SEQUENCE [LARGE SCALE GENOMIC DNA]</scope>
    <source>
        <strain evidence="7 8">VU population</strain>
        <tissue evidence="7">Whole body</tissue>
    </source>
</reference>
<dbReference type="InterPro" id="IPR003960">
    <property type="entry name" value="ATPase_AAA_CS"/>
</dbReference>
<dbReference type="SMART" id="SM00382">
    <property type="entry name" value="AAA"/>
    <property type="match status" value="1"/>
</dbReference>
<dbReference type="FunFam" id="3.40.50.300:FF:000061">
    <property type="entry name" value="ATPase family, AAA domain-containing 2"/>
    <property type="match status" value="1"/>
</dbReference>
<accession>A0A226EP59</accession>
<comment type="caution">
    <text evidence="7">The sequence shown here is derived from an EMBL/GenBank/DDBJ whole genome shotgun (WGS) entry which is preliminary data.</text>
</comment>
<keyword evidence="4" id="KW-0103">Bromodomain</keyword>